<dbReference type="InterPro" id="IPR007692">
    <property type="entry name" value="DNA_helicase_DnaB"/>
</dbReference>
<comment type="similarity">
    <text evidence="1 12">Belongs to the helicase family. DnaB subfamily.</text>
</comment>
<dbReference type="Pfam" id="PF00772">
    <property type="entry name" value="DnaB"/>
    <property type="match status" value="1"/>
</dbReference>
<keyword evidence="6 12" id="KW-0347">Helicase</keyword>
<evidence type="ECO:0000256" key="11">
    <source>
        <dbReference type="NCBIfam" id="TIGR00665"/>
    </source>
</evidence>
<dbReference type="Proteomes" id="UP000321491">
    <property type="component" value="Unassembled WGS sequence"/>
</dbReference>
<keyword evidence="5 12" id="KW-0378">Hydrolase</keyword>
<name>A0A511UXU4_9BACI</name>
<evidence type="ECO:0000256" key="2">
    <source>
        <dbReference type="ARBA" id="ARBA00022515"/>
    </source>
</evidence>
<dbReference type="Gene3D" id="3.40.50.300">
    <property type="entry name" value="P-loop containing nucleotide triphosphate hydrolases"/>
    <property type="match status" value="1"/>
</dbReference>
<dbReference type="AlphaFoldDB" id="A0A511UXU4"/>
<dbReference type="PROSITE" id="PS51199">
    <property type="entry name" value="SF4_HELICASE"/>
    <property type="match status" value="1"/>
</dbReference>
<proteinExistence type="inferred from homology"/>
<evidence type="ECO:0000256" key="1">
    <source>
        <dbReference type="ARBA" id="ARBA00008428"/>
    </source>
</evidence>
<evidence type="ECO:0000313" key="15">
    <source>
        <dbReference type="Proteomes" id="UP000321491"/>
    </source>
</evidence>
<evidence type="ECO:0000256" key="6">
    <source>
        <dbReference type="ARBA" id="ARBA00022806"/>
    </source>
</evidence>
<dbReference type="EC" id="5.6.2.3" evidence="11 12"/>
<dbReference type="EMBL" id="BJXW01000007">
    <property type="protein sequence ID" value="GEN30263.1"/>
    <property type="molecule type" value="Genomic_DNA"/>
</dbReference>
<keyword evidence="15" id="KW-1185">Reference proteome</keyword>
<evidence type="ECO:0000313" key="14">
    <source>
        <dbReference type="EMBL" id="GEN30263.1"/>
    </source>
</evidence>
<dbReference type="InterPro" id="IPR036185">
    <property type="entry name" value="DNA_heli_DnaB-like_N_sf"/>
</dbReference>
<keyword evidence="9" id="KW-0413">Isomerase</keyword>
<evidence type="ECO:0000256" key="3">
    <source>
        <dbReference type="ARBA" id="ARBA00022705"/>
    </source>
</evidence>
<evidence type="ECO:0000256" key="12">
    <source>
        <dbReference type="RuleBase" id="RU362085"/>
    </source>
</evidence>
<evidence type="ECO:0000256" key="4">
    <source>
        <dbReference type="ARBA" id="ARBA00022741"/>
    </source>
</evidence>
<dbReference type="SUPFAM" id="SSF48024">
    <property type="entry name" value="N-terminal domain of DnaB helicase"/>
    <property type="match status" value="1"/>
</dbReference>
<evidence type="ECO:0000259" key="13">
    <source>
        <dbReference type="PROSITE" id="PS51199"/>
    </source>
</evidence>
<dbReference type="OrthoDB" id="9773982at2"/>
<evidence type="ECO:0000256" key="7">
    <source>
        <dbReference type="ARBA" id="ARBA00022840"/>
    </source>
</evidence>
<organism evidence="14 15">
    <name type="scientific">Cerasibacillus quisquiliarum</name>
    <dbReference type="NCBI Taxonomy" id="227865"/>
    <lineage>
        <taxon>Bacteria</taxon>
        <taxon>Bacillati</taxon>
        <taxon>Bacillota</taxon>
        <taxon>Bacilli</taxon>
        <taxon>Bacillales</taxon>
        <taxon>Bacillaceae</taxon>
        <taxon>Cerasibacillus</taxon>
    </lineage>
</organism>
<evidence type="ECO:0000256" key="10">
    <source>
        <dbReference type="ARBA" id="ARBA00048954"/>
    </source>
</evidence>
<protein>
    <recommendedName>
        <fullName evidence="11 12">Replicative DNA helicase</fullName>
        <ecNumber evidence="11 12">5.6.2.3</ecNumber>
    </recommendedName>
</protein>
<dbReference type="RefSeq" id="WP_146935347.1">
    <property type="nucleotide sequence ID" value="NZ_BJXW01000007.1"/>
</dbReference>
<feature type="domain" description="SF4 helicase" evidence="13">
    <location>
        <begin position="158"/>
        <end position="423"/>
    </location>
</feature>
<evidence type="ECO:0000256" key="9">
    <source>
        <dbReference type="ARBA" id="ARBA00023235"/>
    </source>
</evidence>
<gene>
    <name evidence="14" type="primary">dnaC_1</name>
    <name evidence="14" type="ORF">CQU01_05010</name>
</gene>
<reference evidence="14 15" key="1">
    <citation type="submission" date="2019-07" db="EMBL/GenBank/DDBJ databases">
        <title>Whole genome shotgun sequence of Cerasibacillus quisquiliarum NBRC 102429.</title>
        <authorList>
            <person name="Hosoyama A."/>
            <person name="Uohara A."/>
            <person name="Ohji S."/>
            <person name="Ichikawa N."/>
        </authorList>
    </citation>
    <scope>NUCLEOTIDE SEQUENCE [LARGE SCALE GENOMIC DNA]</scope>
    <source>
        <strain evidence="14 15">NBRC 102429</strain>
    </source>
</reference>
<keyword evidence="8 12" id="KW-0238">DNA-binding</keyword>
<dbReference type="GO" id="GO:1990077">
    <property type="term" value="C:primosome complex"/>
    <property type="evidence" value="ECO:0007669"/>
    <property type="project" value="UniProtKB-UniRule"/>
</dbReference>
<keyword evidence="7 12" id="KW-0067">ATP-binding</keyword>
<dbReference type="SUPFAM" id="SSF52540">
    <property type="entry name" value="P-loop containing nucleoside triphosphate hydrolases"/>
    <property type="match status" value="1"/>
</dbReference>
<keyword evidence="3 12" id="KW-0235">DNA replication</keyword>
<dbReference type="InterPro" id="IPR007693">
    <property type="entry name" value="DNA_helicase_DnaB-like_N"/>
</dbReference>
<keyword evidence="2 12" id="KW-0639">Primosome</keyword>
<dbReference type="CDD" id="cd00984">
    <property type="entry name" value="DnaB_C"/>
    <property type="match status" value="1"/>
</dbReference>
<dbReference type="PANTHER" id="PTHR30153">
    <property type="entry name" value="REPLICATIVE DNA HELICASE DNAB"/>
    <property type="match status" value="1"/>
</dbReference>
<dbReference type="InterPro" id="IPR007694">
    <property type="entry name" value="DNA_helicase_DnaB-like_C"/>
</dbReference>
<comment type="function">
    <text evidence="12">The main replicative DNA helicase, it participates in initiation and elongation during chromosome replication. Travels ahead of the DNA replisome, separating dsDNA into templates for DNA synthesis. A processive ATP-dependent 5'-3' DNA helicase it has DNA-dependent ATPase activity.</text>
</comment>
<dbReference type="GO" id="GO:0016887">
    <property type="term" value="F:ATP hydrolysis activity"/>
    <property type="evidence" value="ECO:0007669"/>
    <property type="project" value="RHEA"/>
</dbReference>
<dbReference type="PANTHER" id="PTHR30153:SF2">
    <property type="entry name" value="REPLICATIVE DNA HELICASE"/>
    <property type="match status" value="1"/>
</dbReference>
<dbReference type="GO" id="GO:0005829">
    <property type="term" value="C:cytosol"/>
    <property type="evidence" value="ECO:0007669"/>
    <property type="project" value="TreeGrafter"/>
</dbReference>
<keyword evidence="4 12" id="KW-0547">Nucleotide-binding</keyword>
<dbReference type="InterPro" id="IPR027417">
    <property type="entry name" value="P-loop_NTPase"/>
</dbReference>
<comment type="catalytic activity">
    <reaction evidence="10 12">
        <text>ATP + H2O = ADP + phosphate + H(+)</text>
        <dbReference type="Rhea" id="RHEA:13065"/>
        <dbReference type="ChEBI" id="CHEBI:15377"/>
        <dbReference type="ChEBI" id="CHEBI:15378"/>
        <dbReference type="ChEBI" id="CHEBI:30616"/>
        <dbReference type="ChEBI" id="CHEBI:43474"/>
        <dbReference type="ChEBI" id="CHEBI:456216"/>
        <dbReference type="EC" id="5.6.2.3"/>
    </reaction>
</comment>
<accession>A0A511UXU4</accession>
<evidence type="ECO:0000256" key="5">
    <source>
        <dbReference type="ARBA" id="ARBA00022801"/>
    </source>
</evidence>
<dbReference type="NCBIfam" id="TIGR00665">
    <property type="entry name" value="DnaB"/>
    <property type="match status" value="1"/>
</dbReference>
<dbReference type="GO" id="GO:0043139">
    <property type="term" value="F:5'-3' DNA helicase activity"/>
    <property type="evidence" value="ECO:0007669"/>
    <property type="project" value="UniProtKB-EC"/>
</dbReference>
<comment type="caution">
    <text evidence="14">The sequence shown here is derived from an EMBL/GenBank/DDBJ whole genome shotgun (WGS) entry which is preliminary data.</text>
</comment>
<dbReference type="Gene3D" id="1.10.860.10">
    <property type="entry name" value="DNAb Helicase, Chain A"/>
    <property type="match status" value="1"/>
</dbReference>
<sequence length="437" mass="49259">MMENREAEQSVIGSVLMEGELYKDLRLEHKHFGSIIHQKIYQAIERVADKEQSIDLVTVTTELADDINSVGGVSYLTNLATSIPTTANLRHYESAVFEAYRNRTARQIALQYAENPNDERLHELIAELETLKEVGVQAQEKTLVDHLSEIVDDMSASSDELNNGFKTGFTDFDNMTGGLQRGDLVIIAARPSVGKTAFSLNMGSGHCKNGGTTHIFSLEMLAKQLLQRMISSEGRINGQKWRSMAFSTDDYSKAMRAIGIISNWKLNIYDQTRTINDIRAIVRKAVNDAPDEKHLVIIDYLQLMQTTGRYENRNLEVGSMTRDLKLLAMELNIPIVVLSQLSRGVEQRQDKRPMLSDLRDSGNIEQDADVVGFLYRDDYYDKESEKQNIIEIILSKQRNGPTGTVELAFLKEYGAFLNLDYRYSEDDANARIGTASP</sequence>
<dbReference type="GO" id="GO:0003677">
    <property type="term" value="F:DNA binding"/>
    <property type="evidence" value="ECO:0007669"/>
    <property type="project" value="UniProtKB-UniRule"/>
</dbReference>
<dbReference type="InterPro" id="IPR016136">
    <property type="entry name" value="DNA_helicase_N/primase_C"/>
</dbReference>
<dbReference type="GO" id="GO:0005524">
    <property type="term" value="F:ATP binding"/>
    <property type="evidence" value="ECO:0007669"/>
    <property type="project" value="UniProtKB-UniRule"/>
</dbReference>
<evidence type="ECO:0000256" key="8">
    <source>
        <dbReference type="ARBA" id="ARBA00023125"/>
    </source>
</evidence>
<dbReference type="Pfam" id="PF03796">
    <property type="entry name" value="DnaB_C"/>
    <property type="match status" value="1"/>
</dbReference>
<dbReference type="GO" id="GO:0006269">
    <property type="term" value="P:DNA replication, synthesis of primer"/>
    <property type="evidence" value="ECO:0007669"/>
    <property type="project" value="UniProtKB-UniRule"/>
</dbReference>
<dbReference type="FunFam" id="3.40.50.300:FF:000351">
    <property type="entry name" value="Replicative DNA helicase"/>
    <property type="match status" value="1"/>
</dbReference>